<dbReference type="CDD" id="cd01065">
    <property type="entry name" value="NAD_bind_Shikimate_DH"/>
    <property type="match status" value="1"/>
</dbReference>
<dbReference type="Proteomes" id="UP000803844">
    <property type="component" value="Unassembled WGS sequence"/>
</dbReference>
<dbReference type="Pfam" id="PF08501">
    <property type="entry name" value="Shikimate_dh_N"/>
    <property type="match status" value="1"/>
</dbReference>
<dbReference type="GO" id="GO:0004764">
    <property type="term" value="F:shikimate 3-dehydrogenase (NADP+) activity"/>
    <property type="evidence" value="ECO:0007669"/>
    <property type="project" value="InterPro"/>
</dbReference>
<dbReference type="Gene3D" id="3.40.50.10860">
    <property type="entry name" value="Leucine Dehydrogenase, chain A, domain 1"/>
    <property type="match status" value="1"/>
</dbReference>
<dbReference type="AlphaFoldDB" id="A0A9P4Y0D7"/>
<dbReference type="RefSeq" id="XP_040775174.1">
    <property type="nucleotide sequence ID" value="XM_040919649.1"/>
</dbReference>
<dbReference type="SUPFAM" id="SSF51735">
    <property type="entry name" value="NAD(P)-binding Rossmann-fold domains"/>
    <property type="match status" value="1"/>
</dbReference>
<feature type="domain" description="Shikimate dehydrogenase substrate binding N-terminal" evidence="2">
    <location>
        <begin position="42"/>
        <end position="122"/>
    </location>
</feature>
<sequence length="351" mass="38783">MTVTKSSATTQTSTPDNTTSHFQTQSPTSLPQIDHLDRHGYLFGQKLTASMSPLLHDVVYQNLGLNWAQQRLDSTDMDLFLKLRQHPKFYGASVTMPHKVSIIPHLDELTEECRAVGACNTLYVRDEPDPTSPTGHRRIYCGTNTDVIGVRDSFLKTIPDADHAAVFRNRPALVIGGGGAARSAVYALRTWLGATSVYLVNRDRAEVEAVIAECTERGFAGAAGELVHVETVEQARALEGPGAIVACVPDFAPATDAEVQARAVVEVFLREKAHKGAMLEMCYNPSPFTQLGKLAEEARWNVILGTEALIWQGIEQDRYWTGRKTEELPVKEVKEEIYRQVELRAAAHQSK</sequence>
<accession>A0A9P4Y0D7</accession>
<protein>
    <submittedName>
        <fullName evidence="3">NAD(P)-binding protein</fullName>
    </submittedName>
</protein>
<gene>
    <name evidence="3" type="ORF">M406DRAFT_322518</name>
</gene>
<dbReference type="InterPro" id="IPR036291">
    <property type="entry name" value="NAD(P)-bd_dom_sf"/>
</dbReference>
<dbReference type="PANTHER" id="PTHR21089:SF1">
    <property type="entry name" value="BIFUNCTIONAL 3-DEHYDROQUINATE DEHYDRATASE_SHIKIMATE DEHYDROGENASE, CHLOROPLASTIC"/>
    <property type="match status" value="1"/>
</dbReference>
<name>A0A9P4Y0D7_CRYP1</name>
<dbReference type="GO" id="GO:0019632">
    <property type="term" value="P:shikimate metabolic process"/>
    <property type="evidence" value="ECO:0007669"/>
    <property type="project" value="TreeGrafter"/>
</dbReference>
<dbReference type="InterPro" id="IPR046346">
    <property type="entry name" value="Aminoacid_DH-like_N_sf"/>
</dbReference>
<feature type="compositionally biased region" description="Low complexity" evidence="1">
    <location>
        <begin position="7"/>
        <end position="20"/>
    </location>
</feature>
<comment type="caution">
    <text evidence="3">The sequence shown here is derived from an EMBL/GenBank/DDBJ whole genome shotgun (WGS) entry which is preliminary data.</text>
</comment>
<evidence type="ECO:0000313" key="4">
    <source>
        <dbReference type="Proteomes" id="UP000803844"/>
    </source>
</evidence>
<dbReference type="Gene3D" id="3.40.50.720">
    <property type="entry name" value="NAD(P)-binding Rossmann-like Domain"/>
    <property type="match status" value="1"/>
</dbReference>
<feature type="region of interest" description="Disordered" evidence="1">
    <location>
        <begin position="1"/>
        <end position="31"/>
    </location>
</feature>
<dbReference type="OrthoDB" id="204377at2759"/>
<evidence type="ECO:0000256" key="1">
    <source>
        <dbReference type="SAM" id="MobiDB-lite"/>
    </source>
</evidence>
<dbReference type="EMBL" id="MU032348">
    <property type="protein sequence ID" value="KAF3764213.1"/>
    <property type="molecule type" value="Genomic_DNA"/>
</dbReference>
<evidence type="ECO:0000259" key="2">
    <source>
        <dbReference type="Pfam" id="PF08501"/>
    </source>
</evidence>
<dbReference type="InterPro" id="IPR013708">
    <property type="entry name" value="Shikimate_DH-bd_N"/>
</dbReference>
<evidence type="ECO:0000313" key="3">
    <source>
        <dbReference type="EMBL" id="KAF3764213.1"/>
    </source>
</evidence>
<dbReference type="GeneID" id="63836778"/>
<dbReference type="GO" id="GO:0009423">
    <property type="term" value="P:chorismate biosynthetic process"/>
    <property type="evidence" value="ECO:0007669"/>
    <property type="project" value="TreeGrafter"/>
</dbReference>
<dbReference type="PANTHER" id="PTHR21089">
    <property type="entry name" value="SHIKIMATE DEHYDROGENASE"/>
    <property type="match status" value="1"/>
</dbReference>
<keyword evidence="4" id="KW-1185">Reference proteome</keyword>
<dbReference type="InterPro" id="IPR022893">
    <property type="entry name" value="Shikimate_DH_fam"/>
</dbReference>
<organism evidence="3 4">
    <name type="scientific">Cryphonectria parasitica (strain ATCC 38755 / EP155)</name>
    <dbReference type="NCBI Taxonomy" id="660469"/>
    <lineage>
        <taxon>Eukaryota</taxon>
        <taxon>Fungi</taxon>
        <taxon>Dikarya</taxon>
        <taxon>Ascomycota</taxon>
        <taxon>Pezizomycotina</taxon>
        <taxon>Sordariomycetes</taxon>
        <taxon>Sordariomycetidae</taxon>
        <taxon>Diaporthales</taxon>
        <taxon>Cryphonectriaceae</taxon>
        <taxon>Cryphonectria-Endothia species complex</taxon>
        <taxon>Cryphonectria</taxon>
    </lineage>
</organism>
<proteinExistence type="predicted"/>
<reference evidence="3" key="1">
    <citation type="journal article" date="2020" name="Phytopathology">
        <title>Genome sequence of the chestnut blight fungus Cryphonectria parasitica EP155: A fundamental resource for an archetypical invasive plant pathogen.</title>
        <authorList>
            <person name="Crouch J.A."/>
            <person name="Dawe A."/>
            <person name="Aerts A."/>
            <person name="Barry K."/>
            <person name="Churchill A.C.L."/>
            <person name="Grimwood J."/>
            <person name="Hillman B."/>
            <person name="Milgroom M.G."/>
            <person name="Pangilinan J."/>
            <person name="Smith M."/>
            <person name="Salamov A."/>
            <person name="Schmutz J."/>
            <person name="Yadav J."/>
            <person name="Grigoriev I.V."/>
            <person name="Nuss D."/>
        </authorList>
    </citation>
    <scope>NUCLEOTIDE SEQUENCE</scope>
    <source>
        <strain evidence="3">EP155</strain>
    </source>
</reference>
<feature type="compositionally biased region" description="Polar residues" evidence="1">
    <location>
        <begin position="21"/>
        <end position="31"/>
    </location>
</feature>
<dbReference type="SUPFAM" id="SSF53223">
    <property type="entry name" value="Aminoacid dehydrogenase-like, N-terminal domain"/>
    <property type="match status" value="1"/>
</dbReference>